<keyword evidence="6" id="KW-1185">Reference proteome</keyword>
<comment type="caution">
    <text evidence="5">The sequence shown here is derived from an EMBL/GenBank/DDBJ whole genome shotgun (WGS) entry which is preliminary data.</text>
</comment>
<feature type="region of interest" description="Disordered" evidence="1">
    <location>
        <begin position="192"/>
        <end position="273"/>
    </location>
</feature>
<dbReference type="Proteomes" id="UP001595945">
    <property type="component" value="Unassembled WGS sequence"/>
</dbReference>
<evidence type="ECO:0000313" key="5">
    <source>
        <dbReference type="EMBL" id="MFC4824184.1"/>
    </source>
</evidence>
<dbReference type="Pfam" id="PF23600">
    <property type="entry name" value="CdpA_N"/>
    <property type="match status" value="1"/>
</dbReference>
<evidence type="ECO:0000256" key="1">
    <source>
        <dbReference type="SAM" id="MobiDB-lite"/>
    </source>
</evidence>
<feature type="compositionally biased region" description="Basic and acidic residues" evidence="1">
    <location>
        <begin position="251"/>
        <end position="268"/>
    </location>
</feature>
<feature type="transmembrane region" description="Helical" evidence="2">
    <location>
        <begin position="20"/>
        <end position="40"/>
    </location>
</feature>
<feature type="transmembrane region" description="Helical" evidence="2">
    <location>
        <begin position="120"/>
        <end position="143"/>
    </location>
</feature>
<dbReference type="GeneID" id="73045135"/>
<evidence type="ECO:0000313" key="6">
    <source>
        <dbReference type="Proteomes" id="UP001595945"/>
    </source>
</evidence>
<keyword evidence="2" id="KW-0812">Transmembrane</keyword>
<organism evidence="5 6">
    <name type="scientific">Halorussus aquaticus</name>
    <dbReference type="NCBI Taxonomy" id="2953748"/>
    <lineage>
        <taxon>Archaea</taxon>
        <taxon>Methanobacteriati</taxon>
        <taxon>Methanobacteriota</taxon>
        <taxon>Stenosarchaea group</taxon>
        <taxon>Halobacteria</taxon>
        <taxon>Halobacteriales</taxon>
        <taxon>Haladaptataceae</taxon>
        <taxon>Halorussus</taxon>
    </lineage>
</organism>
<name>A0ABD5Q0C8_9EURY</name>
<gene>
    <name evidence="5" type="ORF">ACFO9K_07905</name>
</gene>
<feature type="compositionally biased region" description="Low complexity" evidence="1">
    <location>
        <begin position="239"/>
        <end position="248"/>
    </location>
</feature>
<dbReference type="InterPro" id="IPR055563">
    <property type="entry name" value="CdpA_N"/>
</dbReference>
<feature type="transmembrane region" description="Helical" evidence="2">
    <location>
        <begin position="60"/>
        <end position="81"/>
    </location>
</feature>
<evidence type="ECO:0000259" key="3">
    <source>
        <dbReference type="Pfam" id="PF23600"/>
    </source>
</evidence>
<sequence length="313" mass="32858">MTSLAEAYEENVGEVGNVRLLYLGVGLFAVGVSLVVFAILLSTTDVHSAFGLGTLGAREVAGVLAGLGVPAVFVGIFSVLPASQRVRAAAAIGAGVSLLGVALFTHAYPKHWAGYGRQLTLPVVAVYFFGALVTFGCLFVAVVNFKTRNDPGGTVTLEVSHEGEVRTVEVRKGELDEFDDLDDLRALRTGLADSAAGDPDNDPEPVSPGMGGVGFFGDTPDGETPTQTNQPERGAPGRGSATSDGGTAADDDIRSPLDDGEAPDRPHPTTDAYCGNCQHFQYVRTNEGMQPHCGFYGRTMSNMDACEEWEPNS</sequence>
<dbReference type="RefSeq" id="WP_254266746.1">
    <property type="nucleotide sequence ID" value="NZ_CP100400.1"/>
</dbReference>
<dbReference type="InterPro" id="IPR055564">
    <property type="entry name" value="CdpA_C"/>
</dbReference>
<evidence type="ECO:0000259" key="4">
    <source>
        <dbReference type="Pfam" id="PF23601"/>
    </source>
</evidence>
<dbReference type="AlphaFoldDB" id="A0ABD5Q0C8"/>
<keyword evidence="2" id="KW-0472">Membrane</keyword>
<dbReference type="Pfam" id="PF23601">
    <property type="entry name" value="CdpA_C"/>
    <property type="match status" value="1"/>
</dbReference>
<dbReference type="EMBL" id="JBHSHT010000001">
    <property type="protein sequence ID" value="MFC4824184.1"/>
    <property type="molecule type" value="Genomic_DNA"/>
</dbReference>
<evidence type="ECO:0000256" key="2">
    <source>
        <dbReference type="SAM" id="Phobius"/>
    </source>
</evidence>
<protein>
    <submittedName>
        <fullName evidence="5">YihY/virulence factor BrkB family protein</fullName>
    </submittedName>
</protein>
<accession>A0ABD5Q0C8</accession>
<proteinExistence type="predicted"/>
<feature type="domain" description="Cell division protein A N-terminal" evidence="3">
    <location>
        <begin position="2"/>
        <end position="151"/>
    </location>
</feature>
<reference evidence="5 6" key="1">
    <citation type="journal article" date="2019" name="Int. J. Syst. Evol. Microbiol.">
        <title>The Global Catalogue of Microorganisms (GCM) 10K type strain sequencing project: providing services to taxonomists for standard genome sequencing and annotation.</title>
        <authorList>
            <consortium name="The Broad Institute Genomics Platform"/>
            <consortium name="The Broad Institute Genome Sequencing Center for Infectious Disease"/>
            <person name="Wu L."/>
            <person name="Ma J."/>
        </authorList>
    </citation>
    <scope>NUCLEOTIDE SEQUENCE [LARGE SCALE GENOMIC DNA]</scope>
    <source>
        <strain evidence="5 6">XZYJ18</strain>
    </source>
</reference>
<keyword evidence="2" id="KW-1133">Transmembrane helix</keyword>
<feature type="transmembrane region" description="Helical" evidence="2">
    <location>
        <begin position="88"/>
        <end position="108"/>
    </location>
</feature>
<feature type="domain" description="Cell division protein A C-terminal" evidence="4">
    <location>
        <begin position="271"/>
        <end position="312"/>
    </location>
</feature>